<keyword evidence="3" id="KW-1185">Reference proteome</keyword>
<organism evidence="2 3">
    <name type="scientific">Coprobacillus cateniformis</name>
    <dbReference type="NCBI Taxonomy" id="100884"/>
    <lineage>
        <taxon>Bacteria</taxon>
        <taxon>Bacillati</taxon>
        <taxon>Bacillota</taxon>
        <taxon>Erysipelotrichia</taxon>
        <taxon>Erysipelotrichales</taxon>
        <taxon>Coprobacillaceae</taxon>
        <taxon>Coprobacillus</taxon>
    </lineage>
</organism>
<proteinExistence type="predicted"/>
<feature type="chain" id="PRO_5003220611" evidence="1">
    <location>
        <begin position="25"/>
        <end position="152"/>
    </location>
</feature>
<reference evidence="2 3" key="1">
    <citation type="submission" date="2010-12" db="EMBL/GenBank/DDBJ databases">
        <title>The Genome Sequence of Coprobacillus sp. strain 29_1.</title>
        <authorList>
            <consortium name="The Broad Institute Genome Sequencing Platform"/>
            <person name="Earl A."/>
            <person name="Ward D."/>
            <person name="Feldgarden M."/>
            <person name="Gevers D."/>
            <person name="Daigneault M."/>
            <person name="Sibley C.D."/>
            <person name="White A."/>
            <person name="Strauss J."/>
            <person name="Allen-Vercoe E."/>
            <person name="Young S.K."/>
            <person name="Zeng Q."/>
            <person name="Gargeya S."/>
            <person name="Fitzgerald M."/>
            <person name="Haas B."/>
            <person name="Abouelleil A."/>
            <person name="Alvarado L."/>
            <person name="Arachchi H.M."/>
            <person name="Berlin A."/>
            <person name="Brown A."/>
            <person name="Chapman S.B."/>
            <person name="Chen Z."/>
            <person name="Dunbar C."/>
            <person name="Freedman E."/>
            <person name="Gearin G."/>
            <person name="Gellesch M."/>
            <person name="Goldberg J."/>
            <person name="Griggs A."/>
            <person name="Gujja S."/>
            <person name="Heilman E."/>
            <person name="Heiman D."/>
            <person name="Howarth C."/>
            <person name="Larson L."/>
            <person name="Lui A."/>
            <person name="MacDonald P.J.P."/>
            <person name="Mehta T."/>
            <person name="Montmayeur A."/>
            <person name="Murphy C."/>
            <person name="Neiman D."/>
            <person name="Pearson M."/>
            <person name="Priest M."/>
            <person name="Roberts A."/>
            <person name="Saif S."/>
            <person name="Shea T."/>
            <person name="Shenoy N."/>
            <person name="Sisk P."/>
            <person name="Stolte C."/>
            <person name="Sykes S."/>
            <person name="White J."/>
            <person name="Yandava C."/>
            <person name="Nusbaum C."/>
            <person name="Birren B."/>
        </authorList>
    </citation>
    <scope>NUCLEOTIDE SEQUENCE [LARGE SCALE GENOMIC DNA]</scope>
    <source>
        <strain evidence="2 3">29_1</strain>
    </source>
</reference>
<dbReference type="STRING" id="100884.GCA_000269565_03828"/>
<name>E7GEM1_9FIRM</name>
<evidence type="ECO:0000313" key="3">
    <source>
        <dbReference type="Proteomes" id="UP000003157"/>
    </source>
</evidence>
<evidence type="ECO:0000313" key="2">
    <source>
        <dbReference type="EMBL" id="EFW03472.1"/>
    </source>
</evidence>
<dbReference type="HOGENOM" id="CLU_1719224_0_0_9"/>
<accession>E7GEM1</accession>
<evidence type="ECO:0000256" key="1">
    <source>
        <dbReference type="SAM" id="SignalP"/>
    </source>
</evidence>
<dbReference type="RefSeq" id="WP_008790245.1">
    <property type="nucleotide sequence ID" value="NZ_GL636582.1"/>
</dbReference>
<dbReference type="Proteomes" id="UP000003157">
    <property type="component" value="Unassembled WGS sequence"/>
</dbReference>
<dbReference type="Gene3D" id="3.90.1720.10">
    <property type="entry name" value="endopeptidase domain like (from Nostoc punctiforme)"/>
    <property type="match status" value="1"/>
</dbReference>
<feature type="signal peptide" evidence="1">
    <location>
        <begin position="1"/>
        <end position="24"/>
    </location>
</feature>
<keyword evidence="1" id="KW-0732">Signal</keyword>
<comment type="caution">
    <text evidence="2">The sequence shown here is derived from an EMBL/GenBank/DDBJ whole genome shotgun (WGS) entry which is preliminary data.</text>
</comment>
<protein>
    <submittedName>
        <fullName evidence="2">Uncharacterized protein</fullName>
    </submittedName>
</protein>
<dbReference type="AlphaFoldDB" id="E7GEM1"/>
<sequence>MKKLLTFICLSLAMIVASTSSIFAAEGKIEEMMKRTGYPKEAIVSEIEKYAKKKNISNDAAESILYDAVIASTSYEDDSISTYSSSGGTVALLNSHRSDLFYTPGGTGHVGLYSTSEKIVEAPGAGYVVTEKSAKNKKVAKNHKNCWSEQYT</sequence>
<gene>
    <name evidence="2" type="ORF">HMPREF9488_03163</name>
</gene>
<dbReference type="EMBL" id="ADKX01000046">
    <property type="protein sequence ID" value="EFW03472.1"/>
    <property type="molecule type" value="Genomic_DNA"/>
</dbReference>